<dbReference type="SUPFAM" id="SSF54909">
    <property type="entry name" value="Dimeric alpha+beta barrel"/>
    <property type="match status" value="1"/>
</dbReference>
<evidence type="ECO:0000313" key="3">
    <source>
        <dbReference type="Proteomes" id="UP000198852"/>
    </source>
</evidence>
<dbReference type="Proteomes" id="UP000198852">
    <property type="component" value="Unassembled WGS sequence"/>
</dbReference>
<dbReference type="Gene3D" id="3.30.70.100">
    <property type="match status" value="1"/>
</dbReference>
<keyword evidence="3" id="KW-1185">Reference proteome</keyword>
<name>A0A1I6V3J1_9PSEU</name>
<dbReference type="GO" id="GO:0004497">
    <property type="term" value="F:monooxygenase activity"/>
    <property type="evidence" value="ECO:0007669"/>
    <property type="project" value="UniProtKB-KW"/>
</dbReference>
<feature type="domain" description="ABM" evidence="1">
    <location>
        <begin position="3"/>
        <end position="95"/>
    </location>
</feature>
<dbReference type="PANTHER" id="PTHR33336:SF15">
    <property type="entry name" value="ABM DOMAIN-CONTAINING PROTEIN"/>
    <property type="match status" value="1"/>
</dbReference>
<dbReference type="RefSeq" id="WP_093424052.1">
    <property type="nucleotide sequence ID" value="NZ_FOZX01000015.1"/>
</dbReference>
<keyword evidence="2" id="KW-0503">Monooxygenase</keyword>
<dbReference type="InterPro" id="IPR007138">
    <property type="entry name" value="ABM_dom"/>
</dbReference>
<keyword evidence="2" id="KW-0560">Oxidoreductase</keyword>
<sequence>MSFAVIARYTCASQDVEEVRAGLLDAREQSLKEPANEAYVVHQDVDDECVFVLYERYTDRAGFDAHTASDHYAEHIAGRVRPKLLDRTVTFAHVL</sequence>
<dbReference type="AlphaFoldDB" id="A0A1I6V3J1"/>
<reference evidence="3" key="1">
    <citation type="submission" date="2016-10" db="EMBL/GenBank/DDBJ databases">
        <authorList>
            <person name="Varghese N."/>
            <person name="Submissions S."/>
        </authorList>
    </citation>
    <scope>NUCLEOTIDE SEQUENCE [LARGE SCALE GENOMIC DNA]</scope>
    <source>
        <strain evidence="3">DSM 44771</strain>
    </source>
</reference>
<gene>
    <name evidence="2" type="ORF">SAMN05660874_05563</name>
</gene>
<dbReference type="EMBL" id="FOZX01000015">
    <property type="protein sequence ID" value="SFT08279.1"/>
    <property type="molecule type" value="Genomic_DNA"/>
</dbReference>
<evidence type="ECO:0000313" key="2">
    <source>
        <dbReference type="EMBL" id="SFT08279.1"/>
    </source>
</evidence>
<dbReference type="InterPro" id="IPR011008">
    <property type="entry name" value="Dimeric_a/b-barrel"/>
</dbReference>
<proteinExistence type="predicted"/>
<dbReference type="PANTHER" id="PTHR33336">
    <property type="entry name" value="QUINOL MONOOXYGENASE YGIN-RELATED"/>
    <property type="match status" value="1"/>
</dbReference>
<evidence type="ECO:0000259" key="1">
    <source>
        <dbReference type="PROSITE" id="PS51725"/>
    </source>
</evidence>
<dbReference type="PROSITE" id="PS51725">
    <property type="entry name" value="ABM"/>
    <property type="match status" value="1"/>
</dbReference>
<organism evidence="2 3">
    <name type="scientific">Saccharopolyspora flava</name>
    <dbReference type="NCBI Taxonomy" id="95161"/>
    <lineage>
        <taxon>Bacteria</taxon>
        <taxon>Bacillati</taxon>
        <taxon>Actinomycetota</taxon>
        <taxon>Actinomycetes</taxon>
        <taxon>Pseudonocardiales</taxon>
        <taxon>Pseudonocardiaceae</taxon>
        <taxon>Saccharopolyspora</taxon>
    </lineage>
</organism>
<dbReference type="InterPro" id="IPR050744">
    <property type="entry name" value="AI-2_Isomerase_LsrG"/>
</dbReference>
<protein>
    <submittedName>
        <fullName evidence="2">Quinol monooxygenase YgiN</fullName>
    </submittedName>
</protein>
<dbReference type="STRING" id="95161.SAMN05660874_05563"/>
<dbReference type="OrthoDB" id="3695636at2"/>
<dbReference type="Pfam" id="PF03992">
    <property type="entry name" value="ABM"/>
    <property type="match status" value="1"/>
</dbReference>
<accession>A0A1I6V3J1</accession>